<protein>
    <submittedName>
        <fullName evidence="1">Uncharacterized protein</fullName>
    </submittedName>
</protein>
<dbReference type="EMBL" id="QKTX01000004">
    <property type="protein sequence ID" value="PZV84706.1"/>
    <property type="molecule type" value="Genomic_DNA"/>
</dbReference>
<evidence type="ECO:0000313" key="2">
    <source>
        <dbReference type="Proteomes" id="UP000248917"/>
    </source>
</evidence>
<dbReference type="AlphaFoldDB" id="A0A326RT54"/>
<sequence>MPFGQAMKPEKKTLPKLTPEDYYINDQGLMVFTAKYHLKRGYCCGNGCKHCPYPKP</sequence>
<accession>A0A326RT54</accession>
<dbReference type="Proteomes" id="UP000248917">
    <property type="component" value="Unassembled WGS sequence"/>
</dbReference>
<name>A0A326RT54_9BACT</name>
<dbReference type="InterPro" id="IPR040807">
    <property type="entry name" value="DUF5522"/>
</dbReference>
<gene>
    <name evidence="1" type="ORF">CLV31_104362</name>
</gene>
<dbReference type="Pfam" id="PF17653">
    <property type="entry name" value="DUF5522"/>
    <property type="match status" value="1"/>
</dbReference>
<comment type="caution">
    <text evidence="1">The sequence shown here is derived from an EMBL/GenBank/DDBJ whole genome shotgun (WGS) entry which is preliminary data.</text>
</comment>
<keyword evidence="2" id="KW-1185">Reference proteome</keyword>
<proteinExistence type="predicted"/>
<evidence type="ECO:0000313" key="1">
    <source>
        <dbReference type="EMBL" id="PZV84706.1"/>
    </source>
</evidence>
<reference evidence="1 2" key="1">
    <citation type="submission" date="2018-06" db="EMBL/GenBank/DDBJ databases">
        <title>Genomic Encyclopedia of Archaeal and Bacterial Type Strains, Phase II (KMG-II): from individual species to whole genera.</title>
        <authorList>
            <person name="Goeker M."/>
        </authorList>
    </citation>
    <scope>NUCLEOTIDE SEQUENCE [LARGE SCALE GENOMIC DNA]</scope>
    <source>
        <strain evidence="1 2">T4</strain>
    </source>
</reference>
<organism evidence="1 2">
    <name type="scientific">Algoriphagus aquaeductus</name>
    <dbReference type="NCBI Taxonomy" id="475299"/>
    <lineage>
        <taxon>Bacteria</taxon>
        <taxon>Pseudomonadati</taxon>
        <taxon>Bacteroidota</taxon>
        <taxon>Cytophagia</taxon>
        <taxon>Cytophagales</taxon>
        <taxon>Cyclobacteriaceae</taxon>
        <taxon>Algoriphagus</taxon>
    </lineage>
</organism>